<feature type="region of interest" description="Disordered" evidence="1">
    <location>
        <begin position="1"/>
        <end position="51"/>
    </location>
</feature>
<evidence type="ECO:0000313" key="3">
    <source>
        <dbReference type="EMBL" id="CAA9376288.1"/>
    </source>
</evidence>
<organism evidence="3">
    <name type="scientific">uncultured Nocardioides sp</name>
    <dbReference type="NCBI Taxonomy" id="198441"/>
    <lineage>
        <taxon>Bacteria</taxon>
        <taxon>Bacillati</taxon>
        <taxon>Actinomycetota</taxon>
        <taxon>Actinomycetes</taxon>
        <taxon>Propionibacteriales</taxon>
        <taxon>Nocardioidaceae</taxon>
        <taxon>Nocardioides</taxon>
        <taxon>environmental samples</taxon>
    </lineage>
</organism>
<reference evidence="3" key="1">
    <citation type="submission" date="2020-02" db="EMBL/GenBank/DDBJ databases">
        <authorList>
            <person name="Meier V. D."/>
        </authorList>
    </citation>
    <scope>NUCLEOTIDE SEQUENCE</scope>
    <source>
        <strain evidence="3">AVDCRST_MAG32</strain>
    </source>
</reference>
<accession>A0A6J4N4I1</accession>
<feature type="transmembrane region" description="Helical" evidence="2">
    <location>
        <begin position="83"/>
        <end position="102"/>
    </location>
</feature>
<dbReference type="EMBL" id="CADCUM010000059">
    <property type="protein sequence ID" value="CAA9376288.1"/>
    <property type="molecule type" value="Genomic_DNA"/>
</dbReference>
<evidence type="ECO:0008006" key="4">
    <source>
        <dbReference type="Google" id="ProtNLM"/>
    </source>
</evidence>
<feature type="transmembrane region" description="Helical" evidence="2">
    <location>
        <begin position="114"/>
        <end position="134"/>
    </location>
</feature>
<feature type="transmembrane region" description="Helical" evidence="2">
    <location>
        <begin position="58"/>
        <end position="77"/>
    </location>
</feature>
<keyword evidence="2" id="KW-0812">Transmembrane</keyword>
<feature type="compositionally biased region" description="Pro residues" evidence="1">
    <location>
        <begin position="16"/>
        <end position="27"/>
    </location>
</feature>
<evidence type="ECO:0000256" key="2">
    <source>
        <dbReference type="SAM" id="Phobius"/>
    </source>
</evidence>
<dbReference type="AlphaFoldDB" id="A0A6J4N4I1"/>
<dbReference type="InterPro" id="IPR021385">
    <property type="entry name" value="DUF3017"/>
</dbReference>
<keyword evidence="2" id="KW-1133">Transmembrane helix</keyword>
<gene>
    <name evidence="3" type="ORF">AVDCRST_MAG32-1227</name>
</gene>
<evidence type="ECO:0000256" key="1">
    <source>
        <dbReference type="SAM" id="MobiDB-lite"/>
    </source>
</evidence>
<feature type="compositionally biased region" description="Basic and acidic residues" evidence="1">
    <location>
        <begin position="37"/>
        <end position="50"/>
    </location>
</feature>
<sequence length="140" mass="14599">MSPPSTDPFHGEDSPAEPPRIAPPESVPPVSAESLVDGERPRAGDAEPRRYPSTIGGAFYLLVLAAVAVGLALVVLAEWRTGIRVIGGALVFAALVRLLLRARDAGMLAVRHKVLDAFVLVALGAALIFLAGSIPDQPGF</sequence>
<keyword evidence="2" id="KW-0472">Membrane</keyword>
<dbReference type="Pfam" id="PF11222">
    <property type="entry name" value="DUF3017"/>
    <property type="match status" value="1"/>
</dbReference>
<name>A0A6J4N4I1_9ACTN</name>
<protein>
    <recommendedName>
        <fullName evidence="4">Integral membrane protein</fullName>
    </recommendedName>
</protein>
<proteinExistence type="predicted"/>